<protein>
    <submittedName>
        <fullName evidence="2">Uncharacterized protein</fullName>
    </submittedName>
</protein>
<accession>A0A1A6A1V5</accession>
<evidence type="ECO:0000313" key="3">
    <source>
        <dbReference type="EMBL" id="WWC63702.1"/>
    </source>
</evidence>
<dbReference type="Proteomes" id="UP000078595">
    <property type="component" value="Chromosome 7"/>
</dbReference>
<organism evidence="2">
    <name type="scientific">Kwoniella dejecticola CBS 10117</name>
    <dbReference type="NCBI Taxonomy" id="1296121"/>
    <lineage>
        <taxon>Eukaryota</taxon>
        <taxon>Fungi</taxon>
        <taxon>Dikarya</taxon>
        <taxon>Basidiomycota</taxon>
        <taxon>Agaricomycotina</taxon>
        <taxon>Tremellomycetes</taxon>
        <taxon>Tremellales</taxon>
        <taxon>Cryptococcaceae</taxon>
        <taxon>Kwoniella</taxon>
    </lineage>
</organism>
<proteinExistence type="predicted"/>
<dbReference type="EMBL" id="CP144536">
    <property type="protein sequence ID" value="WWC63702.1"/>
    <property type="molecule type" value="Genomic_DNA"/>
</dbReference>
<dbReference type="EMBL" id="KI894033">
    <property type="protein sequence ID" value="OBR84040.1"/>
    <property type="molecule type" value="Genomic_DNA"/>
</dbReference>
<evidence type="ECO:0000313" key="2">
    <source>
        <dbReference type="EMBL" id="OBR84040.1"/>
    </source>
</evidence>
<reference evidence="2" key="1">
    <citation type="submission" date="2013-07" db="EMBL/GenBank/DDBJ databases">
        <title>The Genome Sequence of Cryptococcus dejecticola CBS10117.</title>
        <authorList>
            <consortium name="The Broad Institute Genome Sequencing Platform"/>
            <person name="Cuomo C."/>
            <person name="Litvintseva A."/>
            <person name="Chen Y."/>
            <person name="Heitman J."/>
            <person name="Sun S."/>
            <person name="Springer D."/>
            <person name="Dromer F."/>
            <person name="Young S.K."/>
            <person name="Zeng Q."/>
            <person name="Gargeya S."/>
            <person name="Fitzgerald M."/>
            <person name="Abouelleil A."/>
            <person name="Alvarado L."/>
            <person name="Berlin A.M."/>
            <person name="Chapman S.B."/>
            <person name="Dewar J."/>
            <person name="Goldberg J."/>
            <person name="Griggs A."/>
            <person name="Gujja S."/>
            <person name="Hansen M."/>
            <person name="Howarth C."/>
            <person name="Imamovic A."/>
            <person name="Larimer J."/>
            <person name="McCowan C."/>
            <person name="Murphy C."/>
            <person name="Pearson M."/>
            <person name="Priest M."/>
            <person name="Roberts A."/>
            <person name="Saif S."/>
            <person name="Shea T."/>
            <person name="Sykes S."/>
            <person name="Wortman J."/>
            <person name="Nusbaum C."/>
            <person name="Birren B."/>
        </authorList>
    </citation>
    <scope>NUCLEOTIDE SEQUENCE [LARGE SCALE GENOMIC DNA]</scope>
    <source>
        <strain evidence="2">CBS 10117</strain>
    </source>
</reference>
<keyword evidence="4" id="KW-1185">Reference proteome</keyword>
<reference evidence="3" key="2">
    <citation type="submission" date="2013-07" db="EMBL/GenBank/DDBJ databases">
        <authorList>
            <consortium name="The Broad Institute Genome Sequencing Platform"/>
            <person name="Cuomo C."/>
            <person name="Litvintseva A."/>
            <person name="Chen Y."/>
            <person name="Heitman J."/>
            <person name="Sun S."/>
            <person name="Springer D."/>
            <person name="Dromer F."/>
            <person name="Young S.K."/>
            <person name="Zeng Q."/>
            <person name="Gargeya S."/>
            <person name="Fitzgerald M."/>
            <person name="Abouelleil A."/>
            <person name="Alvarado L."/>
            <person name="Berlin A.M."/>
            <person name="Chapman S.B."/>
            <person name="Dewar J."/>
            <person name="Goldberg J."/>
            <person name="Griggs A."/>
            <person name="Gujja S."/>
            <person name="Hansen M."/>
            <person name="Howarth C."/>
            <person name="Imamovic A."/>
            <person name="Larimer J."/>
            <person name="McCowan C."/>
            <person name="Murphy C."/>
            <person name="Pearson M."/>
            <person name="Priest M."/>
            <person name="Roberts A."/>
            <person name="Saif S."/>
            <person name="Shea T."/>
            <person name="Sykes S."/>
            <person name="Wortman J."/>
            <person name="Nusbaum C."/>
            <person name="Birren B."/>
        </authorList>
    </citation>
    <scope>NUCLEOTIDE SEQUENCE</scope>
    <source>
        <strain evidence="3">CBS 10117</strain>
    </source>
</reference>
<dbReference type="VEuPathDB" id="FungiDB:I303_06327"/>
<name>A0A1A6A1V5_9TREE</name>
<dbReference type="AlphaFoldDB" id="A0A1A6A1V5"/>
<evidence type="ECO:0000313" key="4">
    <source>
        <dbReference type="Proteomes" id="UP000078595"/>
    </source>
</evidence>
<sequence>MSLQSSHTIVQPTPTANSQQPLMICITLRPTTISKSNSDTETESIAASHLDSYADSKTEKEEWEVTFDPQLGRCNYTRTSPSSWRSARRSSSDLVPASLRSTTESREWERGVSRYGSGEDFNPQITILAKNLERRFRDIMEVERFQQDTKVYSFLSKKHKETA</sequence>
<feature type="region of interest" description="Disordered" evidence="1">
    <location>
        <begin position="78"/>
        <end position="107"/>
    </location>
</feature>
<evidence type="ECO:0000256" key="1">
    <source>
        <dbReference type="SAM" id="MobiDB-lite"/>
    </source>
</evidence>
<dbReference type="RefSeq" id="XP_018261882.1">
    <property type="nucleotide sequence ID" value="XM_018409609.1"/>
</dbReference>
<reference evidence="3" key="3">
    <citation type="submission" date="2024-02" db="EMBL/GenBank/DDBJ databases">
        <title>Comparative genomics of Cryptococcus and Kwoniella reveals pathogenesis evolution and contrasting modes of karyotype evolution via chromosome fusion or intercentromeric recombination.</title>
        <authorList>
            <person name="Coelho M.A."/>
            <person name="David-Palma M."/>
            <person name="Shea T."/>
            <person name="Bowers K."/>
            <person name="McGinley-Smith S."/>
            <person name="Mohammad A.W."/>
            <person name="Gnirke A."/>
            <person name="Yurkov A.M."/>
            <person name="Nowrousian M."/>
            <person name="Sun S."/>
            <person name="Cuomo C.A."/>
            <person name="Heitman J."/>
        </authorList>
    </citation>
    <scope>NUCLEOTIDE SEQUENCE</scope>
    <source>
        <strain evidence="3">CBS 10117</strain>
    </source>
</reference>
<dbReference type="GeneID" id="28970026"/>
<gene>
    <name evidence="2" type="ORF">I303_06327</name>
    <name evidence="3" type="ORF">I303_106307</name>
</gene>
<dbReference type="KEGG" id="kdj:28970026"/>